<name>A0A1Y5TKT3_9RHOB</name>
<evidence type="ECO:0000313" key="1">
    <source>
        <dbReference type="EMBL" id="SLN66528.1"/>
    </source>
</evidence>
<evidence type="ECO:0000313" key="2">
    <source>
        <dbReference type="Proteomes" id="UP000193870"/>
    </source>
</evidence>
<reference evidence="1 2" key="1">
    <citation type="submission" date="2017-03" db="EMBL/GenBank/DDBJ databases">
        <authorList>
            <person name="Afonso C.L."/>
            <person name="Miller P.J."/>
            <person name="Scott M.A."/>
            <person name="Spackman E."/>
            <person name="Goraichik I."/>
            <person name="Dimitrov K.M."/>
            <person name="Suarez D.L."/>
            <person name="Swayne D.E."/>
        </authorList>
    </citation>
    <scope>NUCLEOTIDE SEQUENCE [LARGE SCALE GENOMIC DNA]</scope>
    <source>
        <strain evidence="1 2">CECT 7066</strain>
    </source>
</reference>
<dbReference type="EMBL" id="FWFV01000013">
    <property type="protein sequence ID" value="SLN66528.1"/>
    <property type="molecule type" value="Genomic_DNA"/>
</dbReference>
<accession>A0A1Y5TKT3</accession>
<organism evidence="1 2">
    <name type="scientific">Palleronia marisminoris</name>
    <dbReference type="NCBI Taxonomy" id="315423"/>
    <lineage>
        <taxon>Bacteria</taxon>
        <taxon>Pseudomonadati</taxon>
        <taxon>Pseudomonadota</taxon>
        <taxon>Alphaproteobacteria</taxon>
        <taxon>Rhodobacterales</taxon>
        <taxon>Roseobacteraceae</taxon>
        <taxon>Palleronia</taxon>
    </lineage>
</organism>
<dbReference type="Proteomes" id="UP000193870">
    <property type="component" value="Unassembled WGS sequence"/>
</dbReference>
<evidence type="ECO:0008006" key="3">
    <source>
        <dbReference type="Google" id="ProtNLM"/>
    </source>
</evidence>
<keyword evidence="2" id="KW-1185">Reference proteome</keyword>
<sequence length="87" mass="9656">MRDFLAAFDRLPVGAFTAQYDGRSYRAMRAQFADGKSEKLVAEEAGGPDYISLNLYRLSDGRALLKPCEMPEAKVRAFVLGLRIGEP</sequence>
<dbReference type="STRING" id="315423.SAMN04488020_1145"/>
<gene>
    <name evidence="1" type="ORF">PAM7066_03327</name>
</gene>
<dbReference type="OrthoDB" id="1189996at2"/>
<dbReference type="RefSeq" id="WP_085855295.1">
    <property type="nucleotide sequence ID" value="NZ_FOPF01000014.1"/>
</dbReference>
<dbReference type="AlphaFoldDB" id="A0A1Y5TKT3"/>
<protein>
    <recommendedName>
        <fullName evidence="3">Peptide methionine sulfoxide reductase</fullName>
    </recommendedName>
</protein>
<proteinExistence type="predicted"/>